<comment type="caution">
    <text evidence="1">The sequence shown here is derived from an EMBL/GenBank/DDBJ whole genome shotgun (WGS) entry which is preliminary data.</text>
</comment>
<evidence type="ECO:0000313" key="1">
    <source>
        <dbReference type="EMBL" id="PWA45821.1"/>
    </source>
</evidence>
<accession>A0A2U1LA51</accession>
<dbReference type="AlphaFoldDB" id="A0A2U1LA51"/>
<dbReference type="OrthoDB" id="1749738at2759"/>
<dbReference type="Proteomes" id="UP000245207">
    <property type="component" value="Unassembled WGS sequence"/>
</dbReference>
<name>A0A2U1LA51_ARTAN</name>
<evidence type="ECO:0000313" key="2">
    <source>
        <dbReference type="Proteomes" id="UP000245207"/>
    </source>
</evidence>
<dbReference type="EMBL" id="PKPP01010578">
    <property type="protein sequence ID" value="PWA45821.1"/>
    <property type="molecule type" value="Genomic_DNA"/>
</dbReference>
<keyword evidence="1" id="KW-0645">Protease</keyword>
<keyword evidence="1" id="KW-0378">Hydrolase</keyword>
<sequence length="262" mass="30044">MGFGDYCGEFNFESTPTALGMWLCKNFDANNSTLVLSENRKIKITKNSFMKFLRENEESKGGFGQLSILEGLQYIETPKKSPKKNLKKKKNKIQETEQDVENTIVELYTPQLDLSCGLYGTMNRDEELALFKTKSKKHPKLGELMLADARMVPIKWNTTYNVVDCGIFAMRHMEMYAGEGVFLNELQREGAALKSQLKMLHAKYLAKILLKDINLKKKKLIKEAEAFGKKQAKKSKILTHIDVKVDENLMKRFNDTLVKTLE</sequence>
<keyword evidence="2" id="KW-1185">Reference proteome</keyword>
<protein>
    <submittedName>
        <fullName evidence="1">Ulp1 protease family, C-terminal catalytic domain-containing protein</fullName>
    </submittedName>
</protein>
<reference evidence="1 2" key="1">
    <citation type="journal article" date="2018" name="Mol. Plant">
        <title>The genome of Artemisia annua provides insight into the evolution of Asteraceae family and artemisinin biosynthesis.</title>
        <authorList>
            <person name="Shen Q."/>
            <person name="Zhang L."/>
            <person name="Liao Z."/>
            <person name="Wang S."/>
            <person name="Yan T."/>
            <person name="Shi P."/>
            <person name="Liu M."/>
            <person name="Fu X."/>
            <person name="Pan Q."/>
            <person name="Wang Y."/>
            <person name="Lv Z."/>
            <person name="Lu X."/>
            <person name="Zhang F."/>
            <person name="Jiang W."/>
            <person name="Ma Y."/>
            <person name="Chen M."/>
            <person name="Hao X."/>
            <person name="Li L."/>
            <person name="Tang Y."/>
            <person name="Lv G."/>
            <person name="Zhou Y."/>
            <person name="Sun X."/>
            <person name="Brodelius P.E."/>
            <person name="Rose J.K.C."/>
            <person name="Tang K."/>
        </authorList>
    </citation>
    <scope>NUCLEOTIDE SEQUENCE [LARGE SCALE GENOMIC DNA]</scope>
    <source>
        <strain evidence="2">cv. Huhao1</strain>
        <tissue evidence="1">Leaf</tissue>
    </source>
</reference>
<organism evidence="1 2">
    <name type="scientific">Artemisia annua</name>
    <name type="common">Sweet wormwood</name>
    <dbReference type="NCBI Taxonomy" id="35608"/>
    <lineage>
        <taxon>Eukaryota</taxon>
        <taxon>Viridiplantae</taxon>
        <taxon>Streptophyta</taxon>
        <taxon>Embryophyta</taxon>
        <taxon>Tracheophyta</taxon>
        <taxon>Spermatophyta</taxon>
        <taxon>Magnoliopsida</taxon>
        <taxon>eudicotyledons</taxon>
        <taxon>Gunneridae</taxon>
        <taxon>Pentapetalae</taxon>
        <taxon>asterids</taxon>
        <taxon>campanulids</taxon>
        <taxon>Asterales</taxon>
        <taxon>Asteraceae</taxon>
        <taxon>Asteroideae</taxon>
        <taxon>Anthemideae</taxon>
        <taxon>Artemisiinae</taxon>
        <taxon>Artemisia</taxon>
    </lineage>
</organism>
<dbReference type="GO" id="GO:0008233">
    <property type="term" value="F:peptidase activity"/>
    <property type="evidence" value="ECO:0007669"/>
    <property type="project" value="UniProtKB-KW"/>
</dbReference>
<proteinExistence type="predicted"/>
<dbReference type="GO" id="GO:0006508">
    <property type="term" value="P:proteolysis"/>
    <property type="evidence" value="ECO:0007669"/>
    <property type="project" value="UniProtKB-KW"/>
</dbReference>
<gene>
    <name evidence="1" type="ORF">CTI12_AA452800</name>
</gene>